<dbReference type="PANTHER" id="PTHR46154:SF2">
    <property type="entry name" value="SOLUTE SYMPORTER FAMILY TRANSPORTER (AFU_ORTHOLOGUE AFUA_6G03200)"/>
    <property type="match status" value="1"/>
</dbReference>
<accession>A0A2X0MII3</accession>
<dbReference type="CDD" id="cd11476">
    <property type="entry name" value="SLC5sbd_DUR3"/>
    <property type="match status" value="1"/>
</dbReference>
<feature type="compositionally biased region" description="Basic and acidic residues" evidence="7">
    <location>
        <begin position="570"/>
        <end position="584"/>
    </location>
</feature>
<evidence type="ECO:0000256" key="7">
    <source>
        <dbReference type="SAM" id="MobiDB-lite"/>
    </source>
</evidence>
<feature type="transmembrane region" description="Helical" evidence="8">
    <location>
        <begin position="12"/>
        <end position="33"/>
    </location>
</feature>
<feature type="transmembrane region" description="Helical" evidence="8">
    <location>
        <begin position="478"/>
        <end position="498"/>
    </location>
</feature>
<evidence type="ECO:0000256" key="3">
    <source>
        <dbReference type="ARBA" id="ARBA00022692"/>
    </source>
</evidence>
<feature type="transmembrane region" description="Helical" evidence="8">
    <location>
        <begin position="376"/>
        <end position="403"/>
    </location>
</feature>
<evidence type="ECO:0000256" key="4">
    <source>
        <dbReference type="ARBA" id="ARBA00022989"/>
    </source>
</evidence>
<evidence type="ECO:0000256" key="5">
    <source>
        <dbReference type="ARBA" id="ARBA00023136"/>
    </source>
</evidence>
<comment type="similarity">
    <text evidence="2 6">Belongs to the sodium:solute symporter (SSF) (TC 2.A.21) family.</text>
</comment>
<evidence type="ECO:0000256" key="1">
    <source>
        <dbReference type="ARBA" id="ARBA00004141"/>
    </source>
</evidence>
<dbReference type="STRING" id="289078.A0A2X0MII3"/>
<dbReference type="Proteomes" id="UP000249723">
    <property type="component" value="Unassembled WGS sequence"/>
</dbReference>
<keyword evidence="10" id="KW-1185">Reference proteome</keyword>
<keyword evidence="5 8" id="KW-0472">Membrane</keyword>
<feature type="transmembrane region" description="Helical" evidence="8">
    <location>
        <begin position="450"/>
        <end position="471"/>
    </location>
</feature>
<dbReference type="PANTHER" id="PTHR46154">
    <property type="match status" value="1"/>
</dbReference>
<evidence type="ECO:0000313" key="10">
    <source>
        <dbReference type="Proteomes" id="UP000249723"/>
    </source>
</evidence>
<feature type="transmembrane region" description="Helical" evidence="8">
    <location>
        <begin position="276"/>
        <end position="301"/>
    </location>
</feature>
<feature type="transmembrane region" description="Helical" evidence="8">
    <location>
        <begin position="518"/>
        <end position="540"/>
    </location>
</feature>
<dbReference type="InterPro" id="IPR038377">
    <property type="entry name" value="Na/Glc_symporter_sf"/>
</dbReference>
<keyword evidence="4 8" id="KW-1133">Transmembrane helix</keyword>
<dbReference type="GO" id="GO:0015204">
    <property type="term" value="F:urea transmembrane transporter activity"/>
    <property type="evidence" value="ECO:0007669"/>
    <property type="project" value="InterPro"/>
</dbReference>
<dbReference type="InterPro" id="IPR031155">
    <property type="entry name" value="DUR"/>
</dbReference>
<dbReference type="GO" id="GO:0005886">
    <property type="term" value="C:plasma membrane"/>
    <property type="evidence" value="ECO:0007669"/>
    <property type="project" value="TreeGrafter"/>
</dbReference>
<sequence>MPGVVVLPQAAGYGVVLGIGLFFSALMVGLTWVQNRYTKYKATSVAEFTSASHSVKPGLIASGIVSAWTWAATLLQSSAVCYKFGISGSWWYAAGATVQVLLFAQNSAKLKTNAPNASTFLEVIRTRWGTLGHATFGFFALCCNILVSSMLITGGSATVTDLTGMSTHAACMLIPVGVVIYVLIGGLRSSLLADYLHTTFIFSIILTFMFTVYTSKSAGIGSPKALYERLTEIAKIHPVKDNAQGSYLTMRSKSGTKGLHPLFFAQNSSNNTGIHLDYTFCAVLGLIFGVINIIGNFGTVYCDQAYWQRAIASEPASCVKAFILGGTAWTSIPLGFATTMGLAAVYFQVDLTPGEVSAGLPAAAAAVQLLGKTGAILMLILLFLAVTSAASAELVAVSSLFTYDVYIPYINPRASDSQILKVDHIAIVAYGVIMGLLGIIFFEAGISMGWLYEFMGCLIGSAVAPIALAIMSAKANRLGCIAAAWIGLAVGIAGWLGVAAAENNGKITIDTTFQDYPMLTGNLLALGVSCIIAFSTSWIWPENFDWEITRAIHSERDHFETAPVKDVDVVEAEGSDKKETEAESPKVASARASFSEEGGLAYNENKDPAKLRQAFKLAVYVSVVLFFLLIIAIPLPLFFSSYVFPQVGFTVWIAITFIWVFYGSFAVVIYPIYESYGSIAEIGKAIYADVTGKRVKDVAPSEE</sequence>
<dbReference type="Pfam" id="PF00474">
    <property type="entry name" value="SSF"/>
    <property type="match status" value="1"/>
</dbReference>
<proteinExistence type="inferred from homology"/>
<dbReference type="OrthoDB" id="6132759at2759"/>
<feature type="transmembrane region" description="Helical" evidence="8">
    <location>
        <begin position="134"/>
        <end position="153"/>
    </location>
</feature>
<feature type="transmembrane region" description="Helical" evidence="8">
    <location>
        <begin position="617"/>
        <end position="639"/>
    </location>
</feature>
<keyword evidence="3 8" id="KW-0812">Transmembrane</keyword>
<comment type="subcellular location">
    <subcellularLocation>
        <location evidence="1">Membrane</location>
        <topology evidence="1">Multi-pass membrane protein</topology>
    </subcellularLocation>
</comment>
<gene>
    <name evidence="9" type="ORF">BZ3500_MVSOF-1268-A1-R1_CHR2-1G04327</name>
</gene>
<feature type="region of interest" description="Disordered" evidence="7">
    <location>
        <begin position="570"/>
        <end position="591"/>
    </location>
</feature>
<feature type="transmembrane region" description="Helical" evidence="8">
    <location>
        <begin position="165"/>
        <end position="184"/>
    </location>
</feature>
<name>A0A2X0MII3_9BASI</name>
<evidence type="ECO:0000256" key="6">
    <source>
        <dbReference type="RuleBase" id="RU362091"/>
    </source>
</evidence>
<evidence type="ECO:0000313" key="9">
    <source>
        <dbReference type="EMBL" id="SCZ88311.1"/>
    </source>
</evidence>
<feature type="transmembrane region" description="Helical" evidence="8">
    <location>
        <begin position="322"/>
        <end position="347"/>
    </location>
</feature>
<feature type="transmembrane region" description="Helical" evidence="8">
    <location>
        <begin position="424"/>
        <end position="444"/>
    </location>
</feature>
<evidence type="ECO:0000256" key="2">
    <source>
        <dbReference type="ARBA" id="ARBA00006434"/>
    </source>
</evidence>
<dbReference type="InterPro" id="IPR001734">
    <property type="entry name" value="Na/solute_symporter"/>
</dbReference>
<dbReference type="EMBL" id="FMWP01000012">
    <property type="protein sequence ID" value="SCZ88311.1"/>
    <property type="molecule type" value="Genomic_DNA"/>
</dbReference>
<dbReference type="AlphaFoldDB" id="A0A2X0MII3"/>
<dbReference type="PROSITE" id="PS50283">
    <property type="entry name" value="NA_SOLUT_SYMP_3"/>
    <property type="match status" value="1"/>
</dbReference>
<protein>
    <submittedName>
        <fullName evidence="9">BZ3500_MvSof-1268-A1-R1_Chr2-1g04327 protein</fullName>
    </submittedName>
</protein>
<dbReference type="Gene3D" id="1.20.1730.10">
    <property type="entry name" value="Sodium/glucose cotransporter"/>
    <property type="match status" value="1"/>
</dbReference>
<organism evidence="9 10">
    <name type="scientific">Microbotryum saponariae</name>
    <dbReference type="NCBI Taxonomy" id="289078"/>
    <lineage>
        <taxon>Eukaryota</taxon>
        <taxon>Fungi</taxon>
        <taxon>Dikarya</taxon>
        <taxon>Basidiomycota</taxon>
        <taxon>Pucciniomycotina</taxon>
        <taxon>Microbotryomycetes</taxon>
        <taxon>Microbotryales</taxon>
        <taxon>Microbotryaceae</taxon>
        <taxon>Microbotryum</taxon>
    </lineage>
</organism>
<feature type="transmembrane region" description="Helical" evidence="8">
    <location>
        <begin position="191"/>
        <end position="213"/>
    </location>
</feature>
<evidence type="ECO:0000256" key="8">
    <source>
        <dbReference type="SAM" id="Phobius"/>
    </source>
</evidence>
<feature type="transmembrane region" description="Helical" evidence="8">
    <location>
        <begin position="651"/>
        <end position="673"/>
    </location>
</feature>
<reference evidence="10" key="1">
    <citation type="submission" date="2016-10" db="EMBL/GenBank/DDBJ databases">
        <authorList>
            <person name="Jeantristanb JTB J.-T."/>
            <person name="Ricardo R."/>
        </authorList>
    </citation>
    <scope>NUCLEOTIDE SEQUENCE [LARGE SCALE GENOMIC DNA]</scope>
</reference>